<evidence type="ECO:0000259" key="2">
    <source>
        <dbReference type="Pfam" id="PF09413"/>
    </source>
</evidence>
<keyword evidence="1" id="KW-0812">Transmembrane</keyword>
<keyword evidence="1" id="KW-0472">Membrane</keyword>
<accession>H2BRY8</accession>
<feature type="transmembrane region" description="Helical" evidence="1">
    <location>
        <begin position="91"/>
        <end position="112"/>
    </location>
</feature>
<protein>
    <recommendedName>
        <fullName evidence="2">DUF2007 domain-containing protein</fullName>
    </recommendedName>
</protein>
<evidence type="ECO:0000313" key="4">
    <source>
        <dbReference type="Proteomes" id="UP000003844"/>
    </source>
</evidence>
<organism evidence="3 4">
    <name type="scientific">Gillisia limnaea (strain DSM 15749 / LMG 21470 / R-8282)</name>
    <dbReference type="NCBI Taxonomy" id="865937"/>
    <lineage>
        <taxon>Bacteria</taxon>
        <taxon>Pseudomonadati</taxon>
        <taxon>Bacteroidota</taxon>
        <taxon>Flavobacteriia</taxon>
        <taxon>Flavobacteriales</taxon>
        <taxon>Flavobacteriaceae</taxon>
        <taxon>Gillisia</taxon>
    </lineage>
</organism>
<sequence length="114" mass="13248">MEYFTIYRTHDSAEVSIIKHKFEEDNLNYHILDEHTNSAAGIAGMGGEGMRVQVRESQIERAKTLLKAMGYLGEWNDDSKKQRRNQPAKKWIFIFLAALVLIIVAFLIMWFMNP</sequence>
<evidence type="ECO:0000256" key="1">
    <source>
        <dbReference type="SAM" id="Phobius"/>
    </source>
</evidence>
<dbReference type="Proteomes" id="UP000003844">
    <property type="component" value="Unassembled WGS sequence"/>
</dbReference>
<evidence type="ECO:0000313" key="3">
    <source>
        <dbReference type="EMBL" id="EHQ02475.1"/>
    </source>
</evidence>
<reference evidence="4" key="1">
    <citation type="journal article" date="2012" name="Stand. Genomic Sci.">
        <title>Genome sequence of the Antarctic rhodopsins-containing flavobacterium Gillisia limnaea type strain (R-8282(T)).</title>
        <authorList>
            <person name="Riedel T."/>
            <person name="Held B."/>
            <person name="Nolan M."/>
            <person name="Lucas S."/>
            <person name="Lapidus A."/>
            <person name="Tice H."/>
            <person name="Del Rio T.G."/>
            <person name="Cheng J.F."/>
            <person name="Han C."/>
            <person name="Tapia R."/>
            <person name="Goodwin L.A."/>
            <person name="Pitluck S."/>
            <person name="Liolios K."/>
            <person name="Mavromatis K."/>
            <person name="Pagani I."/>
            <person name="Ivanova N."/>
            <person name="Mikhailova N."/>
            <person name="Pati A."/>
            <person name="Chen A."/>
            <person name="Palaniappan K."/>
            <person name="Land M."/>
            <person name="Rohde M."/>
            <person name="Tindall B.J."/>
            <person name="Detter J.C."/>
            <person name="Goker M."/>
            <person name="Bristow J."/>
            <person name="Eisen J.A."/>
            <person name="Markowitz V."/>
            <person name="Hugenholtz P."/>
            <person name="Kyrpides N.C."/>
            <person name="Klenk H.P."/>
            <person name="Woyke T."/>
        </authorList>
    </citation>
    <scope>NUCLEOTIDE SEQUENCE [LARGE SCALE GENOMIC DNA]</scope>
    <source>
        <strain evidence="4">DSM 15749 / LMG 21470 / R-8282</strain>
    </source>
</reference>
<dbReference type="SUPFAM" id="SSF54913">
    <property type="entry name" value="GlnB-like"/>
    <property type="match status" value="1"/>
</dbReference>
<dbReference type="InterPro" id="IPR011322">
    <property type="entry name" value="N-reg_PII-like_a/b"/>
</dbReference>
<dbReference type="eggNOG" id="ENOG5030Y53">
    <property type="taxonomic scope" value="Bacteria"/>
</dbReference>
<proteinExistence type="predicted"/>
<dbReference type="InterPro" id="IPR018551">
    <property type="entry name" value="DUF2007"/>
</dbReference>
<keyword evidence="1" id="KW-1133">Transmembrane helix</keyword>
<dbReference type="Gene3D" id="3.30.70.790">
    <property type="entry name" value="UreE, C-terminal domain"/>
    <property type="match status" value="1"/>
</dbReference>
<name>H2BRY8_GILLR</name>
<feature type="domain" description="DUF2007" evidence="2">
    <location>
        <begin position="5"/>
        <end position="69"/>
    </location>
</feature>
<dbReference type="OrthoDB" id="1444531at2"/>
<dbReference type="STRING" id="865937.Gilli_1833"/>
<gene>
    <name evidence="3" type="ORF">Gilli_1833</name>
</gene>
<dbReference type="HOGENOM" id="CLU_2117537_0_0_10"/>
<dbReference type="EMBL" id="JH594606">
    <property type="protein sequence ID" value="EHQ02475.1"/>
    <property type="molecule type" value="Genomic_DNA"/>
</dbReference>
<dbReference type="AlphaFoldDB" id="H2BRY8"/>
<dbReference type="Pfam" id="PF09413">
    <property type="entry name" value="DUF2007"/>
    <property type="match status" value="1"/>
</dbReference>
<dbReference type="RefSeq" id="WP_006988785.1">
    <property type="nucleotide sequence ID" value="NZ_JH594606.1"/>
</dbReference>
<keyword evidence="4" id="KW-1185">Reference proteome</keyword>